<dbReference type="PANTHER" id="PTHR16263">
    <property type="entry name" value="TETRATRICOPEPTIDE REPEAT PROTEIN 38"/>
    <property type="match status" value="1"/>
</dbReference>
<evidence type="ECO:0000256" key="3">
    <source>
        <dbReference type="ARBA" id="ARBA00022737"/>
    </source>
</evidence>
<dbReference type="Proteomes" id="UP000886611">
    <property type="component" value="Unassembled WGS sequence"/>
</dbReference>
<evidence type="ECO:0000313" key="5">
    <source>
        <dbReference type="EMBL" id="KAG2460244.1"/>
    </source>
</evidence>
<proteinExistence type="inferred from homology"/>
<keyword evidence="3" id="KW-0677">Repeat</keyword>
<dbReference type="InterPro" id="IPR011990">
    <property type="entry name" value="TPR-like_helical_dom_sf"/>
</dbReference>
<evidence type="ECO:0000256" key="4">
    <source>
        <dbReference type="ARBA" id="ARBA00022803"/>
    </source>
</evidence>
<protein>
    <recommendedName>
        <fullName evidence="2">Tetratricopeptide repeat protein 38</fullName>
    </recommendedName>
</protein>
<keyword evidence="4" id="KW-0802">TPR repeat</keyword>
<accession>A0A8X8BMK3</accession>
<comment type="similarity">
    <text evidence="1">Belongs to the TTC38 family.</text>
</comment>
<dbReference type="AlphaFoldDB" id="A0A8X8BMK3"/>
<feature type="non-terminal residue" evidence="5">
    <location>
        <position position="590"/>
    </location>
</feature>
<name>A0A8X8BMK3_POLSE</name>
<feature type="non-terminal residue" evidence="5">
    <location>
        <position position="1"/>
    </location>
</feature>
<gene>
    <name evidence="5" type="primary">Ttc38</name>
    <name evidence="5" type="ORF">GTO96_0021242</name>
</gene>
<reference evidence="5 6" key="1">
    <citation type="journal article" date="2021" name="Cell">
        <title>Tracing the genetic footprints of vertebrate landing in non-teleost ray-finned fishes.</title>
        <authorList>
            <person name="Bi X."/>
            <person name="Wang K."/>
            <person name="Yang L."/>
            <person name="Pan H."/>
            <person name="Jiang H."/>
            <person name="Wei Q."/>
            <person name="Fang M."/>
            <person name="Yu H."/>
            <person name="Zhu C."/>
            <person name="Cai Y."/>
            <person name="He Y."/>
            <person name="Gan X."/>
            <person name="Zeng H."/>
            <person name="Yu D."/>
            <person name="Zhu Y."/>
            <person name="Jiang H."/>
            <person name="Qiu Q."/>
            <person name="Yang H."/>
            <person name="Zhang Y.E."/>
            <person name="Wang W."/>
            <person name="Zhu M."/>
            <person name="He S."/>
            <person name="Zhang G."/>
        </authorList>
    </citation>
    <scope>NUCLEOTIDE SEQUENCE [LARGE SCALE GENOMIC DNA]</scope>
    <source>
        <strain evidence="5">Bchr_013</strain>
    </source>
</reference>
<dbReference type="PANTHER" id="PTHR16263:SF4">
    <property type="entry name" value="TETRATRICOPEPTIDE REPEAT PROTEIN 38"/>
    <property type="match status" value="1"/>
</dbReference>
<evidence type="ECO:0000256" key="1">
    <source>
        <dbReference type="ARBA" id="ARBA00005857"/>
    </source>
</evidence>
<keyword evidence="6" id="KW-1185">Reference proteome</keyword>
<dbReference type="EMBL" id="JAATIS010005064">
    <property type="protein sequence ID" value="KAG2460244.1"/>
    <property type="molecule type" value="Genomic_DNA"/>
</dbReference>
<comment type="caution">
    <text evidence="5">The sequence shown here is derived from an EMBL/GenBank/DDBJ whole genome shotgun (WGS) entry which is preliminary data.</text>
</comment>
<organism evidence="5 6">
    <name type="scientific">Polypterus senegalus</name>
    <name type="common">Senegal bichir</name>
    <dbReference type="NCBI Taxonomy" id="55291"/>
    <lineage>
        <taxon>Eukaryota</taxon>
        <taxon>Metazoa</taxon>
        <taxon>Chordata</taxon>
        <taxon>Craniata</taxon>
        <taxon>Vertebrata</taxon>
        <taxon>Euteleostomi</taxon>
        <taxon>Actinopterygii</taxon>
        <taxon>Polypteriformes</taxon>
        <taxon>Polypteridae</taxon>
        <taxon>Polypterus</taxon>
    </lineage>
</organism>
<dbReference type="Gene3D" id="1.25.40.10">
    <property type="entry name" value="Tetratricopeptide repeat domain"/>
    <property type="match status" value="1"/>
</dbReference>
<dbReference type="InterPro" id="IPR033891">
    <property type="entry name" value="TTC38"/>
</dbReference>
<evidence type="ECO:0000313" key="6">
    <source>
        <dbReference type="Proteomes" id="UP000886611"/>
    </source>
</evidence>
<evidence type="ECO:0000256" key="2">
    <source>
        <dbReference type="ARBA" id="ARBA00019992"/>
    </source>
</evidence>
<sequence>MHGFGLVETNFYDRAEKEAKEALALNPGDAWSVHCMAHVHEMRSDIDKGIKFMEETESNWKIYPGCLSFGAILDYTDSSSFLCRMEMEGVEVADRWKDVSRLTKKHVEDHVLLFNDFHFLLAALRGKDDESATLLMNTLEECVKSPGENYNLTLGKELGIPLCKAVIEYESGNYSKAVELLHPIRYQILLIGGSNAQRDVLNQYLIHAAMKSDNKSHKKLARSQAPCGIILKIMKGEATSGLWVIMIFEEGRRDRERAWQSEGLPLSTSSNEACKMYDAVVTQYISWCNDQTLGGIEGCLSRMQTADPNFVMGHILANGLELIGTGHSVTKDKSFACAIQKTLEISKTQSITEREKLHASAIDMFSKGCFTKACDIWETILLDHPTDILALKFVHDTYFYLGYQPQMRDSVARVLPFWGSHVPLSGFVKGMYSFGLVETNFYDQAEKVAKEGLSVNPNDAWAVHSVAHVHEMRAEAEQGLKFMEETEKNWKGSGVDPSAVELLGRTTHSGKARESSFHCSLLKEAAWTKLMVQAPRGSWGLGREEFLASPFSGGIFGSRSVATKVPETPAPIGPALVHAWRPLEGCLFPS</sequence>
<dbReference type="SUPFAM" id="SSF48452">
    <property type="entry name" value="TPR-like"/>
    <property type="match status" value="1"/>
</dbReference>